<evidence type="ECO:0000313" key="1">
    <source>
        <dbReference type="EMBL" id="CAL1354204.1"/>
    </source>
</evidence>
<name>A0AAV2CCI8_9ROSI</name>
<dbReference type="Proteomes" id="UP001497516">
    <property type="component" value="Chromosome 1"/>
</dbReference>
<protein>
    <submittedName>
        <fullName evidence="1">Uncharacterized protein</fullName>
    </submittedName>
</protein>
<accession>A0AAV2CCI8</accession>
<organism evidence="1 2">
    <name type="scientific">Linum trigynum</name>
    <dbReference type="NCBI Taxonomy" id="586398"/>
    <lineage>
        <taxon>Eukaryota</taxon>
        <taxon>Viridiplantae</taxon>
        <taxon>Streptophyta</taxon>
        <taxon>Embryophyta</taxon>
        <taxon>Tracheophyta</taxon>
        <taxon>Spermatophyta</taxon>
        <taxon>Magnoliopsida</taxon>
        <taxon>eudicotyledons</taxon>
        <taxon>Gunneridae</taxon>
        <taxon>Pentapetalae</taxon>
        <taxon>rosids</taxon>
        <taxon>fabids</taxon>
        <taxon>Malpighiales</taxon>
        <taxon>Linaceae</taxon>
        <taxon>Linum</taxon>
    </lineage>
</organism>
<gene>
    <name evidence="1" type="ORF">LTRI10_LOCUS2038</name>
</gene>
<proteinExistence type="predicted"/>
<keyword evidence="2" id="KW-1185">Reference proteome</keyword>
<dbReference type="EMBL" id="OZ034813">
    <property type="protein sequence ID" value="CAL1354204.1"/>
    <property type="molecule type" value="Genomic_DNA"/>
</dbReference>
<reference evidence="1 2" key="1">
    <citation type="submission" date="2024-04" db="EMBL/GenBank/DDBJ databases">
        <authorList>
            <person name="Fracassetti M."/>
        </authorList>
    </citation>
    <scope>NUCLEOTIDE SEQUENCE [LARGE SCALE GENOMIC DNA]</scope>
</reference>
<sequence>MEVEIGDDPAMAEHANIAELLRTILAQQNTAIQSQFDNLTKQLAELRTTVNAPVQPRDVAGEIRVPERNQIQGNFELPPPEAGQGNNVVDLRGIKLQVPSFCGTNNASMYVDRERKITLFFQCGEYSEPQKVTLATYEFIDYAAQWWEKTQLRGR</sequence>
<evidence type="ECO:0000313" key="2">
    <source>
        <dbReference type="Proteomes" id="UP001497516"/>
    </source>
</evidence>
<dbReference type="AlphaFoldDB" id="A0AAV2CCI8"/>